<evidence type="ECO:0000313" key="1">
    <source>
        <dbReference type="EMBL" id="NIH81708.1"/>
    </source>
</evidence>
<evidence type="ECO:0008006" key="3">
    <source>
        <dbReference type="Google" id="ProtNLM"/>
    </source>
</evidence>
<reference evidence="1 2" key="1">
    <citation type="submission" date="2020-03" db="EMBL/GenBank/DDBJ databases">
        <title>Sequencing the genomes of 1000 actinobacteria strains.</title>
        <authorList>
            <person name="Klenk H.-P."/>
        </authorList>
    </citation>
    <scope>NUCLEOTIDE SEQUENCE [LARGE SCALE GENOMIC DNA]</scope>
    <source>
        <strain evidence="1 2">DSM 45668</strain>
    </source>
</reference>
<proteinExistence type="predicted"/>
<dbReference type="EMBL" id="JAANOU010000001">
    <property type="protein sequence ID" value="NIH81708.1"/>
    <property type="molecule type" value="Genomic_DNA"/>
</dbReference>
<accession>A0ABX0SXK8</accession>
<name>A0ABX0SXK8_9PSEU</name>
<sequence length="71" mass="8016">MTQQHGARGQQAEYLVTAELAERYRTAESTVRYWRMIGYGPKGVKVGRKVLYPLAEVERFDQELAAQNGAA</sequence>
<dbReference type="InterPro" id="IPR009061">
    <property type="entry name" value="DNA-bd_dom_put_sf"/>
</dbReference>
<protein>
    <recommendedName>
        <fullName evidence="3">Helix-turn-helix domain-containing protein</fullName>
    </recommendedName>
</protein>
<organism evidence="1 2">
    <name type="scientific">Amycolatopsis viridis</name>
    <dbReference type="NCBI Taxonomy" id="185678"/>
    <lineage>
        <taxon>Bacteria</taxon>
        <taxon>Bacillati</taxon>
        <taxon>Actinomycetota</taxon>
        <taxon>Actinomycetes</taxon>
        <taxon>Pseudonocardiales</taxon>
        <taxon>Pseudonocardiaceae</taxon>
        <taxon>Amycolatopsis</taxon>
    </lineage>
</organism>
<gene>
    <name evidence="1" type="ORF">FHX46_004238</name>
</gene>
<comment type="caution">
    <text evidence="1">The sequence shown here is derived from an EMBL/GenBank/DDBJ whole genome shotgun (WGS) entry which is preliminary data.</text>
</comment>
<keyword evidence="2" id="KW-1185">Reference proteome</keyword>
<dbReference type="Proteomes" id="UP000754495">
    <property type="component" value="Unassembled WGS sequence"/>
</dbReference>
<dbReference type="RefSeq" id="WP_167117850.1">
    <property type="nucleotide sequence ID" value="NZ_JAANOU010000001.1"/>
</dbReference>
<evidence type="ECO:0000313" key="2">
    <source>
        <dbReference type="Proteomes" id="UP000754495"/>
    </source>
</evidence>
<dbReference type="SUPFAM" id="SSF46955">
    <property type="entry name" value="Putative DNA-binding domain"/>
    <property type="match status" value="1"/>
</dbReference>